<dbReference type="GO" id="GO:0031267">
    <property type="term" value="F:small GTPase binding"/>
    <property type="evidence" value="ECO:0007669"/>
    <property type="project" value="InterPro"/>
</dbReference>
<feature type="domain" description="RUN" evidence="3">
    <location>
        <begin position="1"/>
        <end position="79"/>
    </location>
</feature>
<comment type="caution">
    <text evidence="4">The sequence shown here is derived from an EMBL/GenBank/DDBJ whole genome shotgun (WGS) entry which is preliminary data.</text>
</comment>
<dbReference type="PROSITE" id="PS50826">
    <property type="entry name" value="RUN"/>
    <property type="match status" value="2"/>
</dbReference>
<feature type="domain" description="RUN" evidence="3">
    <location>
        <begin position="258"/>
        <end position="412"/>
    </location>
</feature>
<dbReference type="Proteomes" id="UP000192247">
    <property type="component" value="Unassembled WGS sequence"/>
</dbReference>
<proteinExistence type="predicted"/>
<dbReference type="InterPro" id="IPR036392">
    <property type="entry name" value="PLAT/LH2_dom_sf"/>
</dbReference>
<dbReference type="InterPro" id="IPR047278">
    <property type="entry name" value="DEN5A/B"/>
</dbReference>
<dbReference type="Pfam" id="PF02759">
    <property type="entry name" value="RUN"/>
    <property type="match status" value="2"/>
</dbReference>
<evidence type="ECO:0000313" key="4">
    <source>
        <dbReference type="EMBL" id="OQR75636.1"/>
    </source>
</evidence>
<gene>
    <name evidence="4" type="ORF">BIW11_08288</name>
</gene>
<dbReference type="Gene3D" id="1.20.58.900">
    <property type="match status" value="2"/>
</dbReference>
<dbReference type="SUPFAM" id="SSF49723">
    <property type="entry name" value="Lipase/lipooxygenase domain (PLAT/LH2 domain)"/>
    <property type="match status" value="1"/>
</dbReference>
<comment type="caution">
    <text evidence="1">Lacks conserved residue(s) required for the propagation of feature annotation.</text>
</comment>
<dbReference type="Pfam" id="PF01477">
    <property type="entry name" value="PLAT"/>
    <property type="match status" value="1"/>
</dbReference>
<evidence type="ECO:0000313" key="5">
    <source>
        <dbReference type="Proteomes" id="UP000192247"/>
    </source>
</evidence>
<feature type="domain" description="PLAT" evidence="2">
    <location>
        <begin position="81"/>
        <end position="190"/>
    </location>
</feature>
<dbReference type="SMART" id="SM00593">
    <property type="entry name" value="RUN"/>
    <property type="match status" value="2"/>
</dbReference>
<protein>
    <submittedName>
        <fullName evidence="4">DENN domain-containing protein 5A-like</fullName>
    </submittedName>
</protein>
<sequence length="417" mass="48221">MEEVKTDIGFARAWVRLSLEKKCLSRHLKTLLSNQELLRNLYKRHAFLRSDDEKEYFVHYLLTLNALDYACFTTSYTHTVLPYRVTIFPSRKFHANTTSANLWVTVSGTLAHTEKPLPIPKPSLEMVFKARNLGILTTLRMGHDSSGLTPKILIEHVLVRNELTGQCVRFPSGRWLGKGVDDGASERLLIAEYIPLGMPESEVYESCRTPPRCRSPSVPRRPSEPKLNVQDIQQLVNNAVNKIVKHHYRPQNERSTLTVLLCGELGLIYSLEQLFLYGFRAVRLFRHLYLWDYFLRVKLFFENFLQENEAVLDAKNRDEHLNVMNGYINIIRKIETAATHTIGKDQRFQAFICVALREHFLHRMLVHLASAPITSQLYDEHSFLRDSTLLTFLVQVLENLVQVDFSDIEKAIILNVV</sequence>
<dbReference type="InParanoid" id="A0A1V9XQ66"/>
<dbReference type="PANTHER" id="PTHR46070">
    <property type="entry name" value="PINSTRIPE, ISOFORM A"/>
    <property type="match status" value="1"/>
</dbReference>
<dbReference type="GO" id="GO:0005085">
    <property type="term" value="F:guanyl-nucleotide exchange factor activity"/>
    <property type="evidence" value="ECO:0007669"/>
    <property type="project" value="InterPro"/>
</dbReference>
<dbReference type="SUPFAM" id="SSF140741">
    <property type="entry name" value="RUN domain-like"/>
    <property type="match status" value="2"/>
</dbReference>
<dbReference type="InterPro" id="IPR037213">
    <property type="entry name" value="Run_dom_sf"/>
</dbReference>
<dbReference type="Gene3D" id="2.60.60.20">
    <property type="entry name" value="PLAT/LH2 domain"/>
    <property type="match status" value="1"/>
</dbReference>
<dbReference type="InterPro" id="IPR004012">
    <property type="entry name" value="Run_dom"/>
</dbReference>
<accession>A0A1V9XQ66</accession>
<evidence type="ECO:0000259" key="2">
    <source>
        <dbReference type="PROSITE" id="PS50095"/>
    </source>
</evidence>
<organism evidence="4 5">
    <name type="scientific">Tropilaelaps mercedesae</name>
    <dbReference type="NCBI Taxonomy" id="418985"/>
    <lineage>
        <taxon>Eukaryota</taxon>
        <taxon>Metazoa</taxon>
        <taxon>Ecdysozoa</taxon>
        <taxon>Arthropoda</taxon>
        <taxon>Chelicerata</taxon>
        <taxon>Arachnida</taxon>
        <taxon>Acari</taxon>
        <taxon>Parasitiformes</taxon>
        <taxon>Mesostigmata</taxon>
        <taxon>Gamasina</taxon>
        <taxon>Dermanyssoidea</taxon>
        <taxon>Laelapidae</taxon>
        <taxon>Tropilaelaps</taxon>
    </lineage>
</organism>
<dbReference type="STRING" id="418985.A0A1V9XQ66"/>
<keyword evidence="5" id="KW-1185">Reference proteome</keyword>
<dbReference type="OrthoDB" id="6495943at2759"/>
<dbReference type="InterPro" id="IPR001024">
    <property type="entry name" value="PLAT/LH2_dom"/>
</dbReference>
<name>A0A1V9XQ66_9ACAR</name>
<dbReference type="PANTHER" id="PTHR46070:SF1">
    <property type="entry name" value="PINSTRIPE, ISOFORM A"/>
    <property type="match status" value="1"/>
</dbReference>
<dbReference type="AlphaFoldDB" id="A0A1V9XQ66"/>
<dbReference type="CDD" id="cd17678">
    <property type="entry name" value="RUN2_DENND5"/>
    <property type="match status" value="1"/>
</dbReference>
<dbReference type="PROSITE" id="PS50095">
    <property type="entry name" value="PLAT"/>
    <property type="match status" value="1"/>
</dbReference>
<evidence type="ECO:0000259" key="3">
    <source>
        <dbReference type="PROSITE" id="PS50826"/>
    </source>
</evidence>
<reference evidence="4 5" key="1">
    <citation type="journal article" date="2017" name="Gigascience">
        <title>Draft genome of the honey bee ectoparasitic mite, Tropilaelaps mercedesae, is shaped by the parasitic life history.</title>
        <authorList>
            <person name="Dong X."/>
            <person name="Armstrong S.D."/>
            <person name="Xia D."/>
            <person name="Makepeace B.L."/>
            <person name="Darby A.C."/>
            <person name="Kadowaki T."/>
        </authorList>
    </citation>
    <scope>NUCLEOTIDE SEQUENCE [LARGE SCALE GENOMIC DNA]</scope>
    <source>
        <strain evidence="4">Wuxi-XJTLU</strain>
    </source>
</reference>
<dbReference type="EMBL" id="MNPL01006056">
    <property type="protein sequence ID" value="OQR75636.1"/>
    <property type="molecule type" value="Genomic_DNA"/>
</dbReference>
<evidence type="ECO:0000256" key="1">
    <source>
        <dbReference type="PROSITE-ProRule" id="PRU00152"/>
    </source>
</evidence>